<evidence type="ECO:0000313" key="1">
    <source>
        <dbReference type="EMBL" id="CAG8633981.1"/>
    </source>
</evidence>
<dbReference type="EMBL" id="CAJVQC010012024">
    <property type="protein sequence ID" value="CAG8633981.1"/>
    <property type="molecule type" value="Genomic_DNA"/>
</dbReference>
<proteinExistence type="predicted"/>
<name>A0ACA9N4E5_9GLOM</name>
<organism evidence="1 2">
    <name type="scientific">Racocetra persica</name>
    <dbReference type="NCBI Taxonomy" id="160502"/>
    <lineage>
        <taxon>Eukaryota</taxon>
        <taxon>Fungi</taxon>
        <taxon>Fungi incertae sedis</taxon>
        <taxon>Mucoromycota</taxon>
        <taxon>Glomeromycotina</taxon>
        <taxon>Glomeromycetes</taxon>
        <taxon>Diversisporales</taxon>
        <taxon>Gigasporaceae</taxon>
        <taxon>Racocetra</taxon>
    </lineage>
</organism>
<keyword evidence="2" id="KW-1185">Reference proteome</keyword>
<accession>A0ACA9N4E5</accession>
<comment type="caution">
    <text evidence="1">The sequence shown here is derived from an EMBL/GenBank/DDBJ whole genome shotgun (WGS) entry which is preliminary data.</text>
</comment>
<feature type="non-terminal residue" evidence="1">
    <location>
        <position position="1"/>
    </location>
</feature>
<protein>
    <submittedName>
        <fullName evidence="1">1890_t:CDS:1</fullName>
    </submittedName>
</protein>
<gene>
    <name evidence="1" type="ORF">RPERSI_LOCUS7227</name>
</gene>
<evidence type="ECO:0000313" key="2">
    <source>
        <dbReference type="Proteomes" id="UP000789920"/>
    </source>
</evidence>
<dbReference type="Proteomes" id="UP000789920">
    <property type="component" value="Unassembled WGS sequence"/>
</dbReference>
<sequence>KDLDERLGVPIVEKKTMMLVAAKDKNNAARKFGVVEYTYPGTNHGGPGNDVSQDNNPDGNDEGEDNIVYLPSYIQLNPPLVPSVVPIPKVLLKSQQPRPTITKVFNAYYDESTEEPLKVLPSPLRKKNEKPNWKFFFKSSSPNKENVSARIRKIVGKTEDEDDDNEADKDEEDNNDDDKTIVDEKDDEKKEDVEELTKKRAKETTENEPAEAKEDTTNIGENEGDFDKNKREEFIPPRVLMFDAAPGQVVEEKEGTRLKRLRNSQCMPKNPTKELALYLPQWNKTRVYDSGLTTVKKKKKRATP</sequence>
<reference evidence="1" key="1">
    <citation type="submission" date="2021-06" db="EMBL/GenBank/DDBJ databases">
        <authorList>
            <person name="Kallberg Y."/>
            <person name="Tangrot J."/>
            <person name="Rosling A."/>
        </authorList>
    </citation>
    <scope>NUCLEOTIDE SEQUENCE</scope>
    <source>
        <strain evidence="1">MA461A</strain>
    </source>
</reference>